<evidence type="ECO:0000259" key="7">
    <source>
        <dbReference type="Pfam" id="PF17801"/>
    </source>
</evidence>
<dbReference type="PRINTS" id="PR00740">
    <property type="entry name" value="GLHYDRLASE27"/>
</dbReference>
<keyword evidence="9" id="KW-1185">Reference proteome</keyword>
<dbReference type="GO" id="GO:0004557">
    <property type="term" value="F:alpha-galactosidase activity"/>
    <property type="evidence" value="ECO:0007669"/>
    <property type="project" value="UniProtKB-EC"/>
</dbReference>
<evidence type="ECO:0000256" key="2">
    <source>
        <dbReference type="ARBA" id="ARBA00022729"/>
    </source>
</evidence>
<dbReference type="AlphaFoldDB" id="A0A6C2UPC2"/>
<protein>
    <recommendedName>
        <fullName evidence="5">Alpha-galactosidase</fullName>
        <ecNumber evidence="5">3.2.1.22</ecNumber>
    </recommendedName>
    <alternativeName>
        <fullName evidence="5">Melibiase</fullName>
    </alternativeName>
</protein>
<dbReference type="PANTHER" id="PTHR11452">
    <property type="entry name" value="ALPHA-GALACTOSIDASE/ALPHA-N-ACETYLGALACTOSAMINIDASE"/>
    <property type="match status" value="1"/>
</dbReference>
<keyword evidence="2 6" id="KW-0732">Signal</keyword>
<dbReference type="InterPro" id="IPR041233">
    <property type="entry name" value="Melibiase_C"/>
</dbReference>
<keyword evidence="4 5" id="KW-0326">Glycosidase</keyword>
<dbReference type="InterPro" id="IPR002241">
    <property type="entry name" value="Glyco_hydro_27"/>
</dbReference>
<keyword evidence="5" id="KW-1015">Disulfide bond</keyword>
<dbReference type="Pfam" id="PF16499">
    <property type="entry name" value="Melibiase_2"/>
    <property type="match status" value="1"/>
</dbReference>
<feature type="domain" description="Alpha galactosidase C-terminal" evidence="7">
    <location>
        <begin position="372"/>
        <end position="444"/>
    </location>
</feature>
<evidence type="ECO:0000256" key="4">
    <source>
        <dbReference type="ARBA" id="ARBA00023295"/>
    </source>
</evidence>
<dbReference type="EC" id="3.2.1.22" evidence="5"/>
<comment type="catalytic activity">
    <reaction evidence="5">
        <text>Hydrolysis of terminal, non-reducing alpha-D-galactose residues in alpha-D-galactosides, including galactose oligosaccharides, galactomannans and galactolipids.</text>
        <dbReference type="EC" id="3.2.1.22"/>
    </reaction>
</comment>
<dbReference type="Gene3D" id="2.60.40.1180">
    <property type="entry name" value="Golgi alpha-mannosidase II"/>
    <property type="match status" value="1"/>
</dbReference>
<dbReference type="Pfam" id="PF17801">
    <property type="entry name" value="Melibiase_C"/>
    <property type="match status" value="1"/>
</dbReference>
<dbReference type="Gene3D" id="3.20.20.70">
    <property type="entry name" value="Aldolase class I"/>
    <property type="match status" value="1"/>
</dbReference>
<reference evidence="8 9" key="1">
    <citation type="submission" date="2019-04" db="EMBL/GenBank/DDBJ databases">
        <authorList>
            <person name="Van Vliet M D."/>
        </authorList>
    </citation>
    <scope>NUCLEOTIDE SEQUENCE [LARGE SCALE GENOMIC DNA]</scope>
    <source>
        <strain evidence="8 9">F21</strain>
    </source>
</reference>
<sequence>MNFFTGMILVASLPLAGFAKDMLAPTPPMGWNSYDSYGTYCHEQACFDNLKTFVEVFKPLGYEYFVVDGGWYIEYDTVPGTLLPTSDKGREVNMDEYGRFIPSKCYFPNGFKSIADECHKHGVKFGVHILRGIPRKAVELSTPVLGTNVRAGDIADTTSTCTWNQHIYGVDMNKPGAQAYYDSWIQSLADQGIDFIKADDIVTYPAEIAAVRKAIDKCGRPITLSLSPGGRVLGDEIRLYETADLLRVTGDVWDRQADIDKCFDAWLTWQYVPVRQGFWLDMDMIPFGELQVMVPEGTKKKMAGIGTHRFDQFTVSQKESFITMRAMSASPLMIGGVLPTLDEESIRLLTNKEMIACNQNGVMGHLVNNSNYVQIWKTPERDAKKDGGWIAIFNRCDEPRTAFIGPKQMGLDAGKKYVLRDVWGRKVFKPGKVTVEPNACVFVRYE</sequence>
<dbReference type="EMBL" id="CAAHFH010000002">
    <property type="protein sequence ID" value="VGO20866.1"/>
    <property type="molecule type" value="Genomic_DNA"/>
</dbReference>
<evidence type="ECO:0000256" key="3">
    <source>
        <dbReference type="ARBA" id="ARBA00022801"/>
    </source>
</evidence>
<evidence type="ECO:0000256" key="6">
    <source>
        <dbReference type="SAM" id="SignalP"/>
    </source>
</evidence>
<dbReference type="SUPFAM" id="SSF51445">
    <property type="entry name" value="(Trans)glycosidases"/>
    <property type="match status" value="1"/>
</dbReference>
<organism evidence="8 9">
    <name type="scientific">Pontiella sulfatireligans</name>
    <dbReference type="NCBI Taxonomy" id="2750658"/>
    <lineage>
        <taxon>Bacteria</taxon>
        <taxon>Pseudomonadati</taxon>
        <taxon>Kiritimatiellota</taxon>
        <taxon>Kiritimatiellia</taxon>
        <taxon>Kiritimatiellales</taxon>
        <taxon>Pontiellaceae</taxon>
        <taxon>Pontiella</taxon>
    </lineage>
</organism>
<comment type="similarity">
    <text evidence="1 5">Belongs to the glycosyl hydrolase 27 family.</text>
</comment>
<evidence type="ECO:0000313" key="9">
    <source>
        <dbReference type="Proteomes" id="UP000346198"/>
    </source>
</evidence>
<dbReference type="PANTHER" id="PTHR11452:SF42">
    <property type="entry name" value="ALPHA-GALACTOSIDASE"/>
    <property type="match status" value="1"/>
</dbReference>
<dbReference type="GO" id="GO:0005975">
    <property type="term" value="P:carbohydrate metabolic process"/>
    <property type="evidence" value="ECO:0007669"/>
    <property type="project" value="InterPro"/>
</dbReference>
<accession>A0A6C2UPC2</accession>
<keyword evidence="3 5" id="KW-0378">Hydrolase</keyword>
<dbReference type="InterPro" id="IPR017853">
    <property type="entry name" value="GH"/>
</dbReference>
<gene>
    <name evidence="8" type="primary">agaA_6</name>
    <name evidence="8" type="ORF">SCARR_02933</name>
</gene>
<name>A0A6C2UPC2_9BACT</name>
<evidence type="ECO:0000313" key="8">
    <source>
        <dbReference type="EMBL" id="VGO20866.1"/>
    </source>
</evidence>
<dbReference type="InterPro" id="IPR013780">
    <property type="entry name" value="Glyco_hydro_b"/>
</dbReference>
<dbReference type="InterPro" id="IPR013785">
    <property type="entry name" value="Aldolase_TIM"/>
</dbReference>
<dbReference type="CDD" id="cd14792">
    <property type="entry name" value="GH27"/>
    <property type="match status" value="1"/>
</dbReference>
<feature type="signal peptide" evidence="6">
    <location>
        <begin position="1"/>
        <end position="19"/>
    </location>
</feature>
<dbReference type="SUPFAM" id="SSF51011">
    <property type="entry name" value="Glycosyl hydrolase domain"/>
    <property type="match status" value="1"/>
</dbReference>
<evidence type="ECO:0000256" key="5">
    <source>
        <dbReference type="RuleBase" id="RU361168"/>
    </source>
</evidence>
<proteinExistence type="inferred from homology"/>
<dbReference type="RefSeq" id="WP_136062371.1">
    <property type="nucleotide sequence ID" value="NZ_CAAHFH010000002.1"/>
</dbReference>
<evidence type="ECO:0000256" key="1">
    <source>
        <dbReference type="ARBA" id="ARBA00009743"/>
    </source>
</evidence>
<dbReference type="Proteomes" id="UP000346198">
    <property type="component" value="Unassembled WGS sequence"/>
</dbReference>
<feature type="chain" id="PRO_5025373481" description="Alpha-galactosidase" evidence="6">
    <location>
        <begin position="20"/>
        <end position="446"/>
    </location>
</feature>